<dbReference type="AlphaFoldDB" id="A0A9N7Z7F1"/>
<dbReference type="EMBL" id="CADEAL010004091">
    <property type="protein sequence ID" value="CAB1451469.1"/>
    <property type="molecule type" value="Genomic_DNA"/>
</dbReference>
<sequence length="183" mass="20147">MRSSSSLCVSLRQTPSPPASRLGRRGSPPPPEHTVPEFCWARQRPPHRGVLSGGVTGDGPQRRLLLEIKDSEGRRLHLPSSFTASPQQEVHYLLVTCDSTVTAQSGGSLRRRRQTGSLCRASCTRQKNATVEREKRSRVFDILKCGLHLPDIQTTCSESPPVIHEGAELPPTPFPSRLIILLS</sequence>
<feature type="region of interest" description="Disordered" evidence="1">
    <location>
        <begin position="1"/>
        <end position="36"/>
    </location>
</feature>
<feature type="compositionally biased region" description="Polar residues" evidence="1">
    <location>
        <begin position="1"/>
        <end position="14"/>
    </location>
</feature>
<evidence type="ECO:0000256" key="1">
    <source>
        <dbReference type="SAM" id="MobiDB-lite"/>
    </source>
</evidence>
<gene>
    <name evidence="2" type="ORF">PLEPLA_LOCUS39163</name>
</gene>
<comment type="caution">
    <text evidence="2">The sequence shown here is derived from an EMBL/GenBank/DDBJ whole genome shotgun (WGS) entry which is preliminary data.</text>
</comment>
<accession>A0A9N7Z7F1</accession>
<evidence type="ECO:0000313" key="3">
    <source>
        <dbReference type="Proteomes" id="UP001153269"/>
    </source>
</evidence>
<evidence type="ECO:0000313" key="2">
    <source>
        <dbReference type="EMBL" id="CAB1451469.1"/>
    </source>
</evidence>
<organism evidence="2 3">
    <name type="scientific">Pleuronectes platessa</name>
    <name type="common">European plaice</name>
    <dbReference type="NCBI Taxonomy" id="8262"/>
    <lineage>
        <taxon>Eukaryota</taxon>
        <taxon>Metazoa</taxon>
        <taxon>Chordata</taxon>
        <taxon>Craniata</taxon>
        <taxon>Vertebrata</taxon>
        <taxon>Euteleostomi</taxon>
        <taxon>Actinopterygii</taxon>
        <taxon>Neopterygii</taxon>
        <taxon>Teleostei</taxon>
        <taxon>Neoteleostei</taxon>
        <taxon>Acanthomorphata</taxon>
        <taxon>Carangaria</taxon>
        <taxon>Pleuronectiformes</taxon>
        <taxon>Pleuronectoidei</taxon>
        <taxon>Pleuronectidae</taxon>
        <taxon>Pleuronectes</taxon>
    </lineage>
</organism>
<protein>
    <submittedName>
        <fullName evidence="2">Uncharacterized protein</fullName>
    </submittedName>
</protein>
<dbReference type="Proteomes" id="UP001153269">
    <property type="component" value="Unassembled WGS sequence"/>
</dbReference>
<keyword evidence="3" id="KW-1185">Reference proteome</keyword>
<proteinExistence type="predicted"/>
<name>A0A9N7Z7F1_PLEPL</name>
<reference evidence="2" key="1">
    <citation type="submission" date="2020-03" db="EMBL/GenBank/DDBJ databases">
        <authorList>
            <person name="Weist P."/>
        </authorList>
    </citation>
    <scope>NUCLEOTIDE SEQUENCE</scope>
</reference>